<dbReference type="Proteomes" id="UP001438707">
    <property type="component" value="Unassembled WGS sequence"/>
</dbReference>
<organism evidence="3 4">
    <name type="scientific">Apatococcus lobatus</name>
    <dbReference type="NCBI Taxonomy" id="904363"/>
    <lineage>
        <taxon>Eukaryota</taxon>
        <taxon>Viridiplantae</taxon>
        <taxon>Chlorophyta</taxon>
        <taxon>core chlorophytes</taxon>
        <taxon>Trebouxiophyceae</taxon>
        <taxon>Chlorellales</taxon>
        <taxon>Chlorellaceae</taxon>
        <taxon>Apatococcus</taxon>
    </lineage>
</organism>
<proteinExistence type="predicted"/>
<dbReference type="InterPro" id="IPR051477">
    <property type="entry name" value="Expansin_CellWall"/>
</dbReference>
<dbReference type="InterPro" id="IPR036908">
    <property type="entry name" value="RlpA-like_sf"/>
</dbReference>
<protein>
    <recommendedName>
        <fullName evidence="5">Expansin-like EG45 domain-containing protein</fullName>
    </recommendedName>
</protein>
<dbReference type="SUPFAM" id="SSF50685">
    <property type="entry name" value="Barwin-like endoglucanases"/>
    <property type="match status" value="1"/>
</dbReference>
<evidence type="ECO:0000313" key="3">
    <source>
        <dbReference type="EMBL" id="KAK9825075.1"/>
    </source>
</evidence>
<gene>
    <name evidence="3" type="ORF">WJX74_006211</name>
</gene>
<dbReference type="AlphaFoldDB" id="A0AAW1QU87"/>
<reference evidence="3 4" key="1">
    <citation type="journal article" date="2024" name="Nat. Commun.">
        <title>Phylogenomics reveals the evolutionary origins of lichenization in chlorophyte algae.</title>
        <authorList>
            <person name="Puginier C."/>
            <person name="Libourel C."/>
            <person name="Otte J."/>
            <person name="Skaloud P."/>
            <person name="Haon M."/>
            <person name="Grisel S."/>
            <person name="Petersen M."/>
            <person name="Berrin J.G."/>
            <person name="Delaux P.M."/>
            <person name="Dal Grande F."/>
            <person name="Keller J."/>
        </authorList>
    </citation>
    <scope>NUCLEOTIDE SEQUENCE [LARGE SCALE GENOMIC DNA]</scope>
    <source>
        <strain evidence="3 4">SAG 2145</strain>
    </source>
</reference>
<dbReference type="EMBL" id="JALJOS010000026">
    <property type="protein sequence ID" value="KAK9825075.1"/>
    <property type="molecule type" value="Genomic_DNA"/>
</dbReference>
<accession>A0AAW1QU87</accession>
<keyword evidence="1" id="KW-0732">Signal</keyword>
<evidence type="ECO:0000256" key="1">
    <source>
        <dbReference type="ARBA" id="ARBA00022729"/>
    </source>
</evidence>
<dbReference type="PANTHER" id="PTHR31836">
    <property type="match status" value="1"/>
</dbReference>
<dbReference type="PANTHER" id="PTHR31836:SF21">
    <property type="entry name" value="EXPANSIN-LIKE PROTEIN 7"/>
    <property type="match status" value="1"/>
</dbReference>
<evidence type="ECO:0000256" key="2">
    <source>
        <dbReference type="SAM" id="MobiDB-lite"/>
    </source>
</evidence>
<name>A0AAW1QU87_9CHLO</name>
<evidence type="ECO:0008006" key="5">
    <source>
        <dbReference type="Google" id="ProtNLM"/>
    </source>
</evidence>
<feature type="region of interest" description="Disordered" evidence="2">
    <location>
        <begin position="1"/>
        <end position="21"/>
    </location>
</feature>
<dbReference type="CDD" id="cd22271">
    <property type="entry name" value="DPBB_EXP_N-like"/>
    <property type="match status" value="1"/>
</dbReference>
<dbReference type="Gene3D" id="2.40.40.10">
    <property type="entry name" value="RlpA-like domain"/>
    <property type="match status" value="1"/>
</dbReference>
<keyword evidence="4" id="KW-1185">Reference proteome</keyword>
<evidence type="ECO:0000313" key="4">
    <source>
        <dbReference type="Proteomes" id="UP001438707"/>
    </source>
</evidence>
<sequence>MAFEDLFTKARDSHIQSPTEDHTHELAATASLHSFLSFSKQGPGKVMKAQSLLIAVLLCWSSLAAAAARRLGGQASSSEEQSAGGSFAGMSARRHLLQYTVNNVDATYYGQGNDARSWCKGNGRPYGDGSIPTVALGPNTFNNGAVCGQCIIMTGTGRGAGFNPVSTSPTKYLINNLCPECGSGVDMAKNGDGRWQVDYYITSC</sequence>
<comment type="caution">
    <text evidence="3">The sequence shown here is derived from an EMBL/GenBank/DDBJ whole genome shotgun (WGS) entry which is preliminary data.</text>
</comment>